<dbReference type="SUPFAM" id="SSF55874">
    <property type="entry name" value="ATPase domain of HSP90 chaperone/DNA topoisomerase II/histidine kinase"/>
    <property type="match status" value="1"/>
</dbReference>
<dbReference type="STRING" id="156994.SAMN04488028_1011060"/>
<feature type="domain" description="PAS" evidence="8">
    <location>
        <begin position="178"/>
        <end position="219"/>
    </location>
</feature>
<evidence type="ECO:0000256" key="4">
    <source>
        <dbReference type="ARBA" id="ARBA00022679"/>
    </source>
</evidence>
<dbReference type="InterPro" id="IPR013655">
    <property type="entry name" value="PAS_fold_3"/>
</dbReference>
<dbReference type="InterPro" id="IPR001610">
    <property type="entry name" value="PAC"/>
</dbReference>
<dbReference type="SMART" id="SM00387">
    <property type="entry name" value="HATPase_c"/>
    <property type="match status" value="1"/>
</dbReference>
<evidence type="ECO:0000256" key="1">
    <source>
        <dbReference type="ARBA" id="ARBA00000085"/>
    </source>
</evidence>
<evidence type="ECO:0000313" key="10">
    <source>
        <dbReference type="Proteomes" id="UP000184474"/>
    </source>
</evidence>
<dbReference type="InterPro" id="IPR036097">
    <property type="entry name" value="HisK_dim/P_sf"/>
</dbReference>
<evidence type="ECO:0000259" key="8">
    <source>
        <dbReference type="PROSITE" id="PS50112"/>
    </source>
</evidence>
<keyword evidence="6" id="KW-1133">Transmembrane helix</keyword>
<dbReference type="PROSITE" id="PS50112">
    <property type="entry name" value="PAS"/>
    <property type="match status" value="1"/>
</dbReference>
<feature type="transmembrane region" description="Helical" evidence="6">
    <location>
        <begin position="6"/>
        <end position="24"/>
    </location>
</feature>
<keyword evidence="5" id="KW-0418">Kinase</keyword>
<dbReference type="Pfam" id="PF00512">
    <property type="entry name" value="HisKA"/>
    <property type="match status" value="1"/>
</dbReference>
<dbReference type="Gene3D" id="3.30.565.10">
    <property type="entry name" value="Histidine kinase-like ATPase, C-terminal domain"/>
    <property type="match status" value="1"/>
</dbReference>
<dbReference type="EMBL" id="FRAA01000001">
    <property type="protein sequence ID" value="SHJ73514.1"/>
    <property type="molecule type" value="Genomic_DNA"/>
</dbReference>
<name>A0A1M6LQN2_REIAG</name>
<dbReference type="Pfam" id="PF02518">
    <property type="entry name" value="HATPase_c"/>
    <property type="match status" value="1"/>
</dbReference>
<dbReference type="GO" id="GO:0000155">
    <property type="term" value="F:phosphorelay sensor kinase activity"/>
    <property type="evidence" value="ECO:0007669"/>
    <property type="project" value="InterPro"/>
</dbReference>
<gene>
    <name evidence="9" type="ORF">SAMN04488028_1011060</name>
</gene>
<dbReference type="PROSITE" id="PS50109">
    <property type="entry name" value="HIS_KIN"/>
    <property type="match status" value="1"/>
</dbReference>
<evidence type="ECO:0000313" key="9">
    <source>
        <dbReference type="EMBL" id="SHJ73514.1"/>
    </source>
</evidence>
<protein>
    <recommendedName>
        <fullName evidence="2">histidine kinase</fullName>
        <ecNumber evidence="2">2.7.13.3</ecNumber>
    </recommendedName>
</protein>
<dbReference type="Gene3D" id="1.10.287.130">
    <property type="match status" value="1"/>
</dbReference>
<evidence type="ECO:0000256" key="3">
    <source>
        <dbReference type="ARBA" id="ARBA00022553"/>
    </source>
</evidence>
<dbReference type="InterPro" id="IPR004358">
    <property type="entry name" value="Sig_transdc_His_kin-like_C"/>
</dbReference>
<dbReference type="InterPro" id="IPR036890">
    <property type="entry name" value="HATPase_C_sf"/>
</dbReference>
<dbReference type="InterPro" id="IPR052162">
    <property type="entry name" value="Sensor_kinase/Photoreceptor"/>
</dbReference>
<dbReference type="Gene3D" id="3.30.450.20">
    <property type="entry name" value="PAS domain"/>
    <property type="match status" value="2"/>
</dbReference>
<sequence length="529" mass="61087">MDFYGIVGSLLTVGLISGGSAIIFKKSKDFLKKNGQDVGENNPSSSDYDKLKLLFDHTQKEAKLGVWDWDLNTNTLTWSDEVYNIFDQPKIITPSIEVIRAIIFEDELEDYDNAIKDAIKGGYPRRIQYRIKTRNHFIKHISEKREVIKDAAGVPIRVIGTIQDISKQTQTTNYLFKTKSNYKLLTQTLPVGIYRSNKKGDVLFVNQTMVEMFGYNSEEEMMHHKCGTYYSNENYRDNLIAQLETDGMLIDYKIKFKRKDGTEFIATENSQIEGDEIHGVIQDVTERNAIEEEKNVLISTLQRQNDDLERFAHIISHNLRIPLVNLMGLTQIIDESNLNSDNKEILDLMRQSTNNLDMIIKDLNKTVSIRDKKHKHYQQVNLQECLSTVEQELEEVIILSQARIETNFEETDEILSIPGFLNNIFLQVIDNSIKFKHKDRSPVINVRYESDELEHRFAIEDNGMGINMTAYKDRLFKLYEKLHPQIEGRGVGLYMAYNHINALKGKITLESQLDHGTTVFISIPKETQL</sequence>
<dbReference type="InterPro" id="IPR003661">
    <property type="entry name" value="HisK_dim/P_dom"/>
</dbReference>
<evidence type="ECO:0000256" key="5">
    <source>
        <dbReference type="ARBA" id="ARBA00022777"/>
    </source>
</evidence>
<dbReference type="RefSeq" id="WP_073120036.1">
    <property type="nucleotide sequence ID" value="NZ_FRAA01000001.1"/>
</dbReference>
<dbReference type="Pfam" id="PF13426">
    <property type="entry name" value="PAS_9"/>
    <property type="match status" value="1"/>
</dbReference>
<dbReference type="InterPro" id="IPR003594">
    <property type="entry name" value="HATPase_dom"/>
</dbReference>
<dbReference type="SUPFAM" id="SSF55785">
    <property type="entry name" value="PYP-like sensor domain (PAS domain)"/>
    <property type="match status" value="2"/>
</dbReference>
<evidence type="ECO:0000256" key="6">
    <source>
        <dbReference type="SAM" id="Phobius"/>
    </source>
</evidence>
<dbReference type="Gene3D" id="2.10.70.100">
    <property type="match status" value="1"/>
</dbReference>
<evidence type="ECO:0000256" key="2">
    <source>
        <dbReference type="ARBA" id="ARBA00012438"/>
    </source>
</evidence>
<dbReference type="EC" id="2.7.13.3" evidence="2"/>
<dbReference type="SMART" id="SM00388">
    <property type="entry name" value="HisKA"/>
    <property type="match status" value="1"/>
</dbReference>
<dbReference type="SMART" id="SM00091">
    <property type="entry name" value="PAS"/>
    <property type="match status" value="2"/>
</dbReference>
<dbReference type="PANTHER" id="PTHR43304">
    <property type="entry name" value="PHYTOCHROME-LIKE PROTEIN CPH1"/>
    <property type="match status" value="1"/>
</dbReference>
<dbReference type="AlphaFoldDB" id="A0A1M6LQN2"/>
<proteinExistence type="predicted"/>
<dbReference type="CDD" id="cd00130">
    <property type="entry name" value="PAS"/>
    <property type="match status" value="2"/>
</dbReference>
<dbReference type="InterPro" id="IPR035965">
    <property type="entry name" value="PAS-like_dom_sf"/>
</dbReference>
<dbReference type="Proteomes" id="UP000184474">
    <property type="component" value="Unassembled WGS sequence"/>
</dbReference>
<keyword evidence="4" id="KW-0808">Transferase</keyword>
<dbReference type="InterPro" id="IPR000014">
    <property type="entry name" value="PAS"/>
</dbReference>
<dbReference type="SUPFAM" id="SSF47384">
    <property type="entry name" value="Homodimeric domain of signal transducing histidine kinase"/>
    <property type="match status" value="1"/>
</dbReference>
<comment type="catalytic activity">
    <reaction evidence="1">
        <text>ATP + protein L-histidine = ADP + protein N-phospho-L-histidine.</text>
        <dbReference type="EC" id="2.7.13.3"/>
    </reaction>
</comment>
<keyword evidence="6" id="KW-0812">Transmembrane</keyword>
<dbReference type="InterPro" id="IPR005467">
    <property type="entry name" value="His_kinase_dom"/>
</dbReference>
<feature type="domain" description="Histidine kinase" evidence="7">
    <location>
        <begin position="314"/>
        <end position="527"/>
    </location>
</feature>
<keyword evidence="3" id="KW-0597">Phosphoprotein</keyword>
<dbReference type="GO" id="GO:0006355">
    <property type="term" value="P:regulation of DNA-templated transcription"/>
    <property type="evidence" value="ECO:0007669"/>
    <property type="project" value="InterPro"/>
</dbReference>
<reference evidence="10" key="1">
    <citation type="submission" date="2016-11" db="EMBL/GenBank/DDBJ databases">
        <authorList>
            <person name="Varghese N."/>
            <person name="Submissions S."/>
        </authorList>
    </citation>
    <scope>NUCLEOTIDE SEQUENCE [LARGE SCALE GENOMIC DNA]</scope>
    <source>
        <strain evidence="10">DSM 26134</strain>
    </source>
</reference>
<evidence type="ECO:0000259" key="7">
    <source>
        <dbReference type="PROSITE" id="PS50109"/>
    </source>
</evidence>
<dbReference type="NCBIfam" id="TIGR00229">
    <property type="entry name" value="sensory_box"/>
    <property type="match status" value="1"/>
</dbReference>
<dbReference type="Pfam" id="PF08447">
    <property type="entry name" value="PAS_3"/>
    <property type="match status" value="1"/>
</dbReference>
<dbReference type="SMART" id="SM00086">
    <property type="entry name" value="PAC"/>
    <property type="match status" value="2"/>
</dbReference>
<accession>A0A1M6LQN2</accession>
<dbReference type="PANTHER" id="PTHR43304:SF1">
    <property type="entry name" value="PAC DOMAIN-CONTAINING PROTEIN"/>
    <property type="match status" value="1"/>
</dbReference>
<dbReference type="PRINTS" id="PR00344">
    <property type="entry name" value="BCTRLSENSOR"/>
</dbReference>
<keyword evidence="6" id="KW-0472">Membrane</keyword>
<keyword evidence="10" id="KW-1185">Reference proteome</keyword>
<organism evidence="9 10">
    <name type="scientific">Reichenbachiella agariperforans</name>
    <dbReference type="NCBI Taxonomy" id="156994"/>
    <lineage>
        <taxon>Bacteria</taxon>
        <taxon>Pseudomonadati</taxon>
        <taxon>Bacteroidota</taxon>
        <taxon>Cytophagia</taxon>
        <taxon>Cytophagales</taxon>
        <taxon>Reichenbachiellaceae</taxon>
        <taxon>Reichenbachiella</taxon>
    </lineage>
</organism>